<dbReference type="InterPro" id="IPR001841">
    <property type="entry name" value="Znf_RING"/>
</dbReference>
<dbReference type="Proteomes" id="UP001209878">
    <property type="component" value="Unassembled WGS sequence"/>
</dbReference>
<proteinExistence type="predicted"/>
<gene>
    <name evidence="6" type="ORF">NP493_621g02031</name>
</gene>
<protein>
    <recommendedName>
        <fullName evidence="5">RING-type domain-containing protein</fullName>
    </recommendedName>
</protein>
<comment type="caution">
    <text evidence="6">The sequence shown here is derived from an EMBL/GenBank/DDBJ whole genome shotgun (WGS) entry which is preliminary data.</text>
</comment>
<dbReference type="GO" id="GO:0004842">
    <property type="term" value="F:ubiquitin-protein transferase activity"/>
    <property type="evidence" value="ECO:0007669"/>
    <property type="project" value="InterPro"/>
</dbReference>
<keyword evidence="3" id="KW-0862">Zinc</keyword>
<evidence type="ECO:0000256" key="1">
    <source>
        <dbReference type="ARBA" id="ARBA00022723"/>
    </source>
</evidence>
<keyword evidence="7" id="KW-1185">Reference proteome</keyword>
<dbReference type="SUPFAM" id="SSF57850">
    <property type="entry name" value="RING/U-box"/>
    <property type="match status" value="1"/>
</dbReference>
<dbReference type="Pfam" id="PF14634">
    <property type="entry name" value="zf-RING_5"/>
    <property type="match status" value="1"/>
</dbReference>
<evidence type="ECO:0000256" key="3">
    <source>
        <dbReference type="ARBA" id="ARBA00022833"/>
    </source>
</evidence>
<feature type="domain" description="RING-type" evidence="5">
    <location>
        <begin position="7"/>
        <end position="33"/>
    </location>
</feature>
<dbReference type="GO" id="GO:0016887">
    <property type="term" value="F:ATP hydrolysis activity"/>
    <property type="evidence" value="ECO:0007669"/>
    <property type="project" value="InterPro"/>
</dbReference>
<evidence type="ECO:0000313" key="7">
    <source>
        <dbReference type="Proteomes" id="UP001209878"/>
    </source>
</evidence>
<dbReference type="InterPro" id="IPR017907">
    <property type="entry name" value="Znf_RING_CS"/>
</dbReference>
<reference evidence="6" key="1">
    <citation type="journal article" date="2023" name="Mol. Biol. Evol.">
        <title>Third-Generation Sequencing Reveals the Adaptive Role of the Epigenome in Three Deep-Sea Polychaetes.</title>
        <authorList>
            <person name="Perez M."/>
            <person name="Aroh O."/>
            <person name="Sun Y."/>
            <person name="Lan Y."/>
            <person name="Juniper S.K."/>
            <person name="Young C.R."/>
            <person name="Angers B."/>
            <person name="Qian P.Y."/>
        </authorList>
    </citation>
    <scope>NUCLEOTIDE SEQUENCE</scope>
    <source>
        <strain evidence="6">R07B-5</strain>
    </source>
</reference>
<dbReference type="PANTHER" id="PTHR22605">
    <property type="entry name" value="RZ-TYPE DOMAIN-CONTAINING PROTEIN"/>
    <property type="match status" value="1"/>
</dbReference>
<evidence type="ECO:0000256" key="2">
    <source>
        <dbReference type="ARBA" id="ARBA00022771"/>
    </source>
</evidence>
<dbReference type="EMBL" id="JAODUO010000621">
    <property type="protein sequence ID" value="KAK2177041.1"/>
    <property type="molecule type" value="Genomic_DNA"/>
</dbReference>
<dbReference type="PANTHER" id="PTHR22605:SF16">
    <property type="entry name" value="E3 UBIQUITIN-PROTEIN LIGASE RNF213"/>
    <property type="match status" value="1"/>
</dbReference>
<keyword evidence="1" id="KW-0479">Metal-binding</keyword>
<sequence>MDSPMQLPCGHMICDNCVAQLNNEERRKCPDCKKTWEEADDLSKVQQNEATGRYNGYKERCNMFFMELVSSLCFEGDTPPEPETVQRLLEYVICQPEAETDRRQTKPMTILRCIDPTPVVRSLLLQLLLRSE</sequence>
<accession>A0AAD9NQP1</accession>
<keyword evidence="2 4" id="KW-0863">Zinc-finger</keyword>
<evidence type="ECO:0000256" key="4">
    <source>
        <dbReference type="PROSITE-ProRule" id="PRU00175"/>
    </source>
</evidence>
<dbReference type="PROSITE" id="PS50089">
    <property type="entry name" value="ZF_RING_2"/>
    <property type="match status" value="1"/>
</dbReference>
<evidence type="ECO:0000313" key="6">
    <source>
        <dbReference type="EMBL" id="KAK2177041.1"/>
    </source>
</evidence>
<organism evidence="6 7">
    <name type="scientific">Ridgeia piscesae</name>
    <name type="common">Tubeworm</name>
    <dbReference type="NCBI Taxonomy" id="27915"/>
    <lineage>
        <taxon>Eukaryota</taxon>
        <taxon>Metazoa</taxon>
        <taxon>Spiralia</taxon>
        <taxon>Lophotrochozoa</taxon>
        <taxon>Annelida</taxon>
        <taxon>Polychaeta</taxon>
        <taxon>Sedentaria</taxon>
        <taxon>Canalipalpata</taxon>
        <taxon>Sabellida</taxon>
        <taxon>Siboglinidae</taxon>
        <taxon>Ridgeia</taxon>
    </lineage>
</organism>
<dbReference type="Gene3D" id="3.30.40.10">
    <property type="entry name" value="Zinc/RING finger domain, C3HC4 (zinc finger)"/>
    <property type="match status" value="1"/>
</dbReference>
<dbReference type="AlphaFoldDB" id="A0AAD9NQP1"/>
<dbReference type="GO" id="GO:0008270">
    <property type="term" value="F:zinc ion binding"/>
    <property type="evidence" value="ECO:0007669"/>
    <property type="project" value="UniProtKB-KW"/>
</dbReference>
<dbReference type="InterPro" id="IPR013083">
    <property type="entry name" value="Znf_RING/FYVE/PHD"/>
</dbReference>
<name>A0AAD9NQP1_RIDPI</name>
<dbReference type="PROSITE" id="PS00518">
    <property type="entry name" value="ZF_RING_1"/>
    <property type="match status" value="1"/>
</dbReference>
<dbReference type="InterPro" id="IPR031248">
    <property type="entry name" value="RNF213"/>
</dbReference>
<evidence type="ECO:0000259" key="5">
    <source>
        <dbReference type="PROSITE" id="PS50089"/>
    </source>
</evidence>